<organism evidence="8 9">
    <name type="scientific">Anaerocolumna cellulosilytica</name>
    <dbReference type="NCBI Taxonomy" id="433286"/>
    <lineage>
        <taxon>Bacteria</taxon>
        <taxon>Bacillati</taxon>
        <taxon>Bacillota</taxon>
        <taxon>Clostridia</taxon>
        <taxon>Lachnospirales</taxon>
        <taxon>Lachnospiraceae</taxon>
        <taxon>Anaerocolumna</taxon>
    </lineage>
</organism>
<evidence type="ECO:0000256" key="5">
    <source>
        <dbReference type="ARBA" id="ARBA00022982"/>
    </source>
</evidence>
<dbReference type="EMBL" id="AP023367">
    <property type="protein sequence ID" value="BCJ94609.1"/>
    <property type="molecule type" value="Genomic_DNA"/>
</dbReference>
<dbReference type="PIRSF" id="PIRSF036408">
    <property type="entry name" value="PduS_prd"/>
    <property type="match status" value="1"/>
</dbReference>
<dbReference type="RefSeq" id="WP_184089649.1">
    <property type="nucleotide sequence ID" value="NZ_AP023367.1"/>
</dbReference>
<dbReference type="InterPro" id="IPR010208">
    <property type="entry name" value="Ion_transpt_RnfC/RsxC"/>
</dbReference>
<proteinExistence type="predicted"/>
<keyword evidence="3" id="KW-0479">Metal-binding</keyword>
<keyword evidence="7" id="KW-0411">Iron-sulfur</keyword>
<keyword evidence="2" id="KW-0004">4Fe-4S</keyword>
<evidence type="ECO:0000256" key="3">
    <source>
        <dbReference type="ARBA" id="ARBA00022723"/>
    </source>
</evidence>
<dbReference type="GO" id="GO:0009055">
    <property type="term" value="F:electron transfer activity"/>
    <property type="evidence" value="ECO:0007669"/>
    <property type="project" value="InterPro"/>
</dbReference>
<dbReference type="GO" id="GO:0046872">
    <property type="term" value="F:metal ion binding"/>
    <property type="evidence" value="ECO:0007669"/>
    <property type="project" value="UniProtKB-KW"/>
</dbReference>
<dbReference type="Pfam" id="PF13534">
    <property type="entry name" value="Fer4_17"/>
    <property type="match status" value="1"/>
</dbReference>
<dbReference type="GO" id="GO:0051539">
    <property type="term" value="F:4 iron, 4 sulfur cluster binding"/>
    <property type="evidence" value="ECO:0007669"/>
    <property type="project" value="UniProtKB-KW"/>
</dbReference>
<dbReference type="Pfam" id="PF01512">
    <property type="entry name" value="Complex1_51K"/>
    <property type="match status" value="1"/>
</dbReference>
<dbReference type="Gene3D" id="3.10.20.600">
    <property type="match status" value="1"/>
</dbReference>
<dbReference type="Gene3D" id="3.40.50.11540">
    <property type="entry name" value="NADH-ubiquinone oxidoreductase 51kDa subunit"/>
    <property type="match status" value="1"/>
</dbReference>
<dbReference type="InterPro" id="IPR019554">
    <property type="entry name" value="Soluble_ligand-bd"/>
</dbReference>
<reference evidence="8 9" key="1">
    <citation type="journal article" date="2016" name="Int. J. Syst. Evol. Microbiol.">
        <title>Descriptions of Anaerotaenia torta gen. nov., sp. nov. and Anaerocolumna cellulosilytica gen. nov., sp. nov. isolated from a methanogenic reactor of cattle waste.</title>
        <authorList>
            <person name="Uek A."/>
            <person name="Ohtaki Y."/>
            <person name="Kaku N."/>
            <person name="Ueki K."/>
        </authorList>
    </citation>
    <scope>NUCLEOTIDE SEQUENCE [LARGE SCALE GENOMIC DNA]</scope>
    <source>
        <strain evidence="8 9">SN021</strain>
    </source>
</reference>
<keyword evidence="5" id="KW-0249">Electron transport</keyword>
<dbReference type="InterPro" id="IPR026902">
    <property type="entry name" value="RnfC_N"/>
</dbReference>
<accession>A0A6S6QZY3</accession>
<dbReference type="PANTHER" id="PTHR43034:SF2">
    <property type="entry name" value="ION-TRANSLOCATING OXIDOREDUCTASE COMPLEX SUBUNIT C"/>
    <property type="match status" value="1"/>
</dbReference>
<dbReference type="SUPFAM" id="SSF46548">
    <property type="entry name" value="alpha-helical ferredoxin"/>
    <property type="match status" value="1"/>
</dbReference>
<keyword evidence="1" id="KW-0813">Transport</keyword>
<dbReference type="Proteomes" id="UP000515561">
    <property type="component" value="Chromosome"/>
</dbReference>
<protein>
    <submittedName>
        <fullName evidence="8">Uncharacterized protein</fullName>
    </submittedName>
</protein>
<dbReference type="PROSITE" id="PS51379">
    <property type="entry name" value="4FE4S_FER_2"/>
    <property type="match status" value="1"/>
</dbReference>
<dbReference type="GO" id="GO:0016020">
    <property type="term" value="C:membrane"/>
    <property type="evidence" value="ECO:0007669"/>
    <property type="project" value="InterPro"/>
</dbReference>
<gene>
    <name evidence="8" type="ORF">acsn021_21780</name>
</gene>
<name>A0A6S6QZY3_9FIRM</name>
<dbReference type="Pfam" id="PF13375">
    <property type="entry name" value="RnfC_N"/>
    <property type="match status" value="1"/>
</dbReference>
<evidence type="ECO:0000256" key="4">
    <source>
        <dbReference type="ARBA" id="ARBA00022737"/>
    </source>
</evidence>
<dbReference type="InterPro" id="IPR017896">
    <property type="entry name" value="4Fe4S_Fe-S-bd"/>
</dbReference>
<evidence type="ECO:0000313" key="8">
    <source>
        <dbReference type="EMBL" id="BCJ94609.1"/>
    </source>
</evidence>
<dbReference type="InterPro" id="IPR011538">
    <property type="entry name" value="Nuo51_FMN-bd"/>
</dbReference>
<keyword evidence="9" id="KW-1185">Reference proteome</keyword>
<dbReference type="PROSITE" id="PS00198">
    <property type="entry name" value="4FE4S_FER_1"/>
    <property type="match status" value="1"/>
</dbReference>
<dbReference type="KEGG" id="acel:acsn021_21780"/>
<evidence type="ECO:0000256" key="7">
    <source>
        <dbReference type="ARBA" id="ARBA00023014"/>
    </source>
</evidence>
<keyword evidence="4" id="KW-0677">Repeat</keyword>
<evidence type="ECO:0000256" key="6">
    <source>
        <dbReference type="ARBA" id="ARBA00023004"/>
    </source>
</evidence>
<keyword evidence="6" id="KW-0408">Iron</keyword>
<dbReference type="InterPro" id="IPR037225">
    <property type="entry name" value="Nuo51_FMN-bd_sf"/>
</dbReference>
<dbReference type="Pfam" id="PF10531">
    <property type="entry name" value="SLBB"/>
    <property type="match status" value="1"/>
</dbReference>
<evidence type="ECO:0000256" key="1">
    <source>
        <dbReference type="ARBA" id="ARBA00022448"/>
    </source>
</evidence>
<sequence>MDLKELIQVAKDNGVAGAGGAGFPTYAKFDKRVKTIILNCAECEPLLKVHRQMLQKYAYEIMYTLNIMAQAMEAEHVLVAVKEAYSKTVEAVKANLNSFPKLELKLLDEIYPMGDEVVLIYETLGKKVPPGSIPLEVSVAVFNVETVYNIYKAMERQEPVTHKYLTIAGEVNNPITIKAPLGMTVAEAVEKAGGAKIAEPVYIMGGPMTGSIVNSYDTITKTTNAILVMPKEHSLVLKRTTNPAIDMKRAMSACCQCEMCTDLCPRNLLGQPITPHMFMRSATSGVTQDLSPYLNTMFCCSCGVCELYACPQGLSPRKLISDYKTGLRKKGFQIPRDIPSKPTKSMREYRKIPMNRLTNRLGLSEYDREAPLTEEDITTSQVKINLGQHIGAKAIGLVKKNELVHLGTVIAKAEDGKLSLPVHASISGEILEVNDNFIIIKAL</sequence>
<dbReference type="SUPFAM" id="SSF142019">
    <property type="entry name" value="Nqo1 FMN-binding domain-like"/>
    <property type="match status" value="1"/>
</dbReference>
<dbReference type="PANTHER" id="PTHR43034">
    <property type="entry name" value="ION-TRANSLOCATING OXIDOREDUCTASE COMPLEX SUBUNIT C"/>
    <property type="match status" value="1"/>
</dbReference>
<dbReference type="InterPro" id="IPR017054">
    <property type="entry name" value="PduS"/>
</dbReference>
<dbReference type="AlphaFoldDB" id="A0A6S6QZY3"/>
<dbReference type="InterPro" id="IPR017900">
    <property type="entry name" value="4Fe4S_Fe_S_CS"/>
</dbReference>
<dbReference type="SUPFAM" id="SSF142984">
    <property type="entry name" value="Nqo1 middle domain-like"/>
    <property type="match status" value="1"/>
</dbReference>
<evidence type="ECO:0000313" key="9">
    <source>
        <dbReference type="Proteomes" id="UP000515561"/>
    </source>
</evidence>
<evidence type="ECO:0000256" key="2">
    <source>
        <dbReference type="ARBA" id="ARBA00022485"/>
    </source>
</evidence>